<reference evidence="6" key="1">
    <citation type="submission" date="2019-09" db="EMBL/GenBank/DDBJ databases">
        <title>Draft genome information of white flower Hibiscus syriacus.</title>
        <authorList>
            <person name="Kim Y.-M."/>
        </authorList>
    </citation>
    <scope>NUCLEOTIDE SEQUENCE [LARGE SCALE GENOMIC DNA]</scope>
    <source>
        <strain evidence="6">YM2019G1</strain>
    </source>
</reference>
<sequence>MSGHDSKYFSTTKKGEIPELKKSSILNTRTTLLMNSLYTTVHFATYEAVKRGLIEIPPECISDERVIVHATADALAGSSAPVITTPLDSWDTEADRDRKQNLRYAPSTQLWRGSLHVMGGSKENRHTPGLEHWSLAVKDGKALETEWRSEVPIPRGGPHRACVVFKDSHYVIGGQEGDFMAKPGSPIFKCSRRMEVQLVPCQSDLLDESVLWNAPSVGSDGLKAIRLANNFGLNLATLPGNSSITVAAREWFVGDNQLWMITPNSGSISRRILSNRESARRSRKRKREHLADLEFQAKQLRGESDSLFKRLTNADKLCRDAGTCNRVLRSDVVALRNEVKLAEGILAGVFFACGLNQLVQNHMTSPQTIITGNNLRRPASVSPTVTVHGDGSSYVFGNSPNVHFSVNNVGISGDAVGYITQGVWPN</sequence>
<comment type="caution">
    <text evidence="6">The sequence shown here is derived from an EMBL/GenBank/DDBJ whole genome shotgun (WGS) entry which is preliminary data.</text>
</comment>
<dbReference type="InterPro" id="IPR015915">
    <property type="entry name" value="Kelch-typ_b-propeller"/>
</dbReference>
<evidence type="ECO:0000313" key="7">
    <source>
        <dbReference type="Proteomes" id="UP000436088"/>
    </source>
</evidence>
<dbReference type="SUPFAM" id="SSF57959">
    <property type="entry name" value="Leucine zipper domain"/>
    <property type="match status" value="1"/>
</dbReference>
<evidence type="ECO:0000256" key="3">
    <source>
        <dbReference type="ARBA" id="ARBA00022692"/>
    </source>
</evidence>
<evidence type="ECO:0000256" key="1">
    <source>
        <dbReference type="ARBA" id="ARBA00004123"/>
    </source>
</evidence>
<dbReference type="InterPro" id="IPR023395">
    <property type="entry name" value="MCP_dom_sf"/>
</dbReference>
<dbReference type="Pfam" id="PF00170">
    <property type="entry name" value="bZIP_1"/>
    <property type="match status" value="1"/>
</dbReference>
<gene>
    <name evidence="6" type="ORF">F3Y22_tig00110569pilonHSYRG00002</name>
</gene>
<dbReference type="PROSITE" id="PS00036">
    <property type="entry name" value="BZIP_BASIC"/>
    <property type="match status" value="1"/>
</dbReference>
<dbReference type="GO" id="GO:0005634">
    <property type="term" value="C:nucleus"/>
    <property type="evidence" value="ECO:0007669"/>
    <property type="project" value="UniProtKB-SubCell"/>
</dbReference>
<organism evidence="6 7">
    <name type="scientific">Hibiscus syriacus</name>
    <name type="common">Rose of Sharon</name>
    <dbReference type="NCBI Taxonomy" id="106335"/>
    <lineage>
        <taxon>Eukaryota</taxon>
        <taxon>Viridiplantae</taxon>
        <taxon>Streptophyta</taxon>
        <taxon>Embryophyta</taxon>
        <taxon>Tracheophyta</taxon>
        <taxon>Spermatophyta</taxon>
        <taxon>Magnoliopsida</taxon>
        <taxon>eudicotyledons</taxon>
        <taxon>Gunneridae</taxon>
        <taxon>Pentapetalae</taxon>
        <taxon>rosids</taxon>
        <taxon>malvids</taxon>
        <taxon>Malvales</taxon>
        <taxon>Malvaceae</taxon>
        <taxon>Malvoideae</taxon>
        <taxon>Hibiscus</taxon>
    </lineage>
</organism>
<dbReference type="Gene3D" id="1.50.40.10">
    <property type="entry name" value="Mitochondrial carrier domain"/>
    <property type="match status" value="1"/>
</dbReference>
<dbReference type="InterPro" id="IPR004827">
    <property type="entry name" value="bZIP"/>
</dbReference>
<dbReference type="InterPro" id="IPR053256">
    <property type="entry name" value="Kelch_repeat-containing"/>
</dbReference>
<evidence type="ECO:0000259" key="5">
    <source>
        <dbReference type="PROSITE" id="PS50217"/>
    </source>
</evidence>
<comment type="subcellular location">
    <subcellularLocation>
        <location evidence="2">Membrane</location>
    </subcellularLocation>
    <subcellularLocation>
        <location evidence="1">Nucleus</location>
    </subcellularLocation>
</comment>
<protein>
    <recommendedName>
        <fullName evidence="5">BZIP domain-containing protein</fullName>
    </recommendedName>
</protein>
<dbReference type="PROSITE" id="PS50217">
    <property type="entry name" value="BZIP"/>
    <property type="match status" value="1"/>
</dbReference>
<dbReference type="AlphaFoldDB" id="A0A6A3A613"/>
<dbReference type="GO" id="GO:0016020">
    <property type="term" value="C:membrane"/>
    <property type="evidence" value="ECO:0007669"/>
    <property type="project" value="UniProtKB-SubCell"/>
</dbReference>
<dbReference type="GO" id="GO:0003700">
    <property type="term" value="F:DNA-binding transcription factor activity"/>
    <property type="evidence" value="ECO:0007669"/>
    <property type="project" value="InterPro"/>
</dbReference>
<feature type="domain" description="BZIP" evidence="5">
    <location>
        <begin position="270"/>
        <end position="316"/>
    </location>
</feature>
<dbReference type="Proteomes" id="UP000436088">
    <property type="component" value="Unassembled WGS sequence"/>
</dbReference>
<dbReference type="PANTHER" id="PTHR46773">
    <property type="match status" value="1"/>
</dbReference>
<dbReference type="SUPFAM" id="SSF117281">
    <property type="entry name" value="Kelch motif"/>
    <property type="match status" value="1"/>
</dbReference>
<proteinExistence type="predicted"/>
<dbReference type="InterPro" id="IPR046347">
    <property type="entry name" value="bZIP_sf"/>
</dbReference>
<dbReference type="SMART" id="SM00338">
    <property type="entry name" value="BRLZ"/>
    <property type="match status" value="1"/>
</dbReference>
<dbReference type="SUPFAM" id="SSF103506">
    <property type="entry name" value="Mitochondrial carrier"/>
    <property type="match status" value="1"/>
</dbReference>
<evidence type="ECO:0000313" key="6">
    <source>
        <dbReference type="EMBL" id="KAE8699804.1"/>
    </source>
</evidence>
<dbReference type="PANTHER" id="PTHR46773:SF5">
    <property type="entry name" value="OS04G0487100 PROTEIN"/>
    <property type="match status" value="1"/>
</dbReference>
<keyword evidence="7" id="KW-1185">Reference proteome</keyword>
<keyword evidence="4" id="KW-0472">Membrane</keyword>
<evidence type="ECO:0000256" key="4">
    <source>
        <dbReference type="ARBA" id="ARBA00023136"/>
    </source>
</evidence>
<name>A0A6A3A613_HIBSY</name>
<accession>A0A6A3A613</accession>
<keyword evidence="3" id="KW-0812">Transmembrane</keyword>
<dbReference type="EMBL" id="VEPZ02001033">
    <property type="protein sequence ID" value="KAE8699804.1"/>
    <property type="molecule type" value="Genomic_DNA"/>
</dbReference>
<evidence type="ECO:0000256" key="2">
    <source>
        <dbReference type="ARBA" id="ARBA00004370"/>
    </source>
</evidence>
<dbReference type="Gene3D" id="1.20.5.170">
    <property type="match status" value="1"/>
</dbReference>